<proteinExistence type="predicted"/>
<dbReference type="InterPro" id="IPR010148">
    <property type="entry name" value="CRISPR-assoc_prot_CT1975"/>
</dbReference>
<dbReference type="Pfam" id="PF09344">
    <property type="entry name" value="Cas_CT1975"/>
    <property type="match status" value="1"/>
</dbReference>
<feature type="region of interest" description="Disordered" evidence="1">
    <location>
        <begin position="53"/>
        <end position="75"/>
    </location>
</feature>
<comment type="caution">
    <text evidence="2">The sequence shown here is derived from an EMBL/GenBank/DDBJ whole genome shotgun (WGS) entry which is preliminary data.</text>
</comment>
<evidence type="ECO:0000313" key="2">
    <source>
        <dbReference type="EMBL" id="MDT0453661.1"/>
    </source>
</evidence>
<name>A0ABU2SYK2_9ACTN</name>
<sequence length="459" mass="49521">MTTAPTFTGEQYLSLHLLETMVAVLPVRDENGMPKAISLGGDLRTMITSQSRRRAERTYSRTRANTGDGPLAGHTMGLRTREWAKITATELEARGWAKEAALATSKAVLSGVGLKFGDKPNTADLTKVLLFAPENAGKVLAAKLTEHREAVVEWSSEYTAAHIAAADKKAKAVAKRRAQAKLRKEGGVPADEPQETGSEDADEKLPVLPKDLRAAVLTALAPGDAIDIALYGRFLAEIADSPNVDGAIQTAHAFTVQPAEHIDDFYSAADDAKLDRRNHSRANALDYLDATEDSGAGMTGYQSLVSGTFYRHAVLDRYKLRANLKAAGMAEEKIEAAATAAELEVVDAFVNSQPRAKTNTTASTGSLPKLVMAFEGKRPFNYGLAFENAIFEENDGPASLEATRRLLAQHALVTRKRDDITPARLLTYDLGVEHLLAEEAKNGTLPGSEVNTIEELTRP</sequence>
<evidence type="ECO:0000256" key="1">
    <source>
        <dbReference type="SAM" id="MobiDB-lite"/>
    </source>
</evidence>
<dbReference type="EMBL" id="JAVRFI010000034">
    <property type="protein sequence ID" value="MDT0453661.1"/>
    <property type="molecule type" value="Genomic_DNA"/>
</dbReference>
<dbReference type="RefSeq" id="WP_311615741.1">
    <property type="nucleotide sequence ID" value="NZ_JAVRFI010000034.1"/>
</dbReference>
<protein>
    <submittedName>
        <fullName evidence="2">Type I-E CRISPR-associated protein Cas7/Cse4/CasC</fullName>
    </submittedName>
</protein>
<feature type="region of interest" description="Disordered" evidence="1">
    <location>
        <begin position="180"/>
        <end position="203"/>
    </location>
</feature>
<reference evidence="2" key="1">
    <citation type="submission" date="2024-05" db="EMBL/GenBank/DDBJ databases">
        <title>30 novel species of actinomycetes from the DSMZ collection.</title>
        <authorList>
            <person name="Nouioui I."/>
        </authorList>
    </citation>
    <scope>NUCLEOTIDE SEQUENCE</scope>
    <source>
        <strain evidence="2">DSM 40473</strain>
    </source>
</reference>
<feature type="compositionally biased region" description="Acidic residues" evidence="1">
    <location>
        <begin position="192"/>
        <end position="202"/>
    </location>
</feature>
<organism evidence="2 3">
    <name type="scientific">Streptomyces hesseae</name>
    <dbReference type="NCBI Taxonomy" id="3075519"/>
    <lineage>
        <taxon>Bacteria</taxon>
        <taxon>Bacillati</taxon>
        <taxon>Actinomycetota</taxon>
        <taxon>Actinomycetes</taxon>
        <taxon>Kitasatosporales</taxon>
        <taxon>Streptomycetaceae</taxon>
        <taxon>Streptomyces</taxon>
    </lineage>
</organism>
<accession>A0ABU2SYK2</accession>
<dbReference type="Proteomes" id="UP001180531">
    <property type="component" value="Unassembled WGS sequence"/>
</dbReference>
<gene>
    <name evidence="2" type="ORF">RM609_31950</name>
</gene>
<keyword evidence="3" id="KW-1185">Reference proteome</keyword>
<evidence type="ECO:0000313" key="3">
    <source>
        <dbReference type="Proteomes" id="UP001180531"/>
    </source>
</evidence>